<evidence type="ECO:0000256" key="6">
    <source>
        <dbReference type="ARBA" id="ARBA00022692"/>
    </source>
</evidence>
<sequence>MKTKGYKEAQAAHDAGLPRASIASTLIQQIQTRYGRSEESEDRHEVAMNVLGIAYAAGSDTTSAAVESFLVAMAMFPGVQKKAQDELDRVVGPGRLPEYEDLTNLPYLSAVTLEVMRWIPVTPIGVPHAVIADDNYNGYYIPKGSAVIANQWGMLHNPVDYPEPELFRPERFLGSDGKINRTVRDPTTIAFGFGRRICAGRYFSNNALSICIASTLHTFNIQAGLDSSGKPVKLTSEMFGGLIAKPKEVPCGLTPRSDSAARLVRDGVLPYRRQI</sequence>
<evidence type="ECO:0000256" key="14">
    <source>
        <dbReference type="RuleBase" id="RU000461"/>
    </source>
</evidence>
<dbReference type="GO" id="GO:0016705">
    <property type="term" value="F:oxidoreductase activity, acting on paired donors, with incorporation or reduction of molecular oxygen"/>
    <property type="evidence" value="ECO:0007669"/>
    <property type="project" value="InterPro"/>
</dbReference>
<comment type="similarity">
    <text evidence="4 14">Belongs to the cytochrome P450 family.</text>
</comment>
<evidence type="ECO:0000256" key="11">
    <source>
        <dbReference type="ARBA" id="ARBA00023033"/>
    </source>
</evidence>
<keyword evidence="6" id="KW-0812">Transmembrane</keyword>
<dbReference type="EMBL" id="RWJN01000066">
    <property type="protein sequence ID" value="TCD68446.1"/>
    <property type="molecule type" value="Genomic_DNA"/>
</dbReference>
<keyword evidence="7 13" id="KW-0479">Metal-binding</keyword>
<evidence type="ECO:0000313" key="15">
    <source>
        <dbReference type="EMBL" id="TCD68446.1"/>
    </source>
</evidence>
<keyword evidence="5 13" id="KW-0349">Heme</keyword>
<dbReference type="PANTHER" id="PTHR46300">
    <property type="entry name" value="P450, PUTATIVE (EUROFUNG)-RELATED-RELATED"/>
    <property type="match status" value="1"/>
</dbReference>
<evidence type="ECO:0000256" key="5">
    <source>
        <dbReference type="ARBA" id="ARBA00022617"/>
    </source>
</evidence>
<dbReference type="InterPro" id="IPR036396">
    <property type="entry name" value="Cyt_P450_sf"/>
</dbReference>
<keyword evidence="12" id="KW-0472">Membrane</keyword>
<dbReference type="InterPro" id="IPR017972">
    <property type="entry name" value="Cyt_P450_CS"/>
</dbReference>
<keyword evidence="11 14" id="KW-0503">Monooxygenase</keyword>
<dbReference type="InterPro" id="IPR002401">
    <property type="entry name" value="Cyt_P450_E_grp-I"/>
</dbReference>
<dbReference type="GO" id="GO:0004497">
    <property type="term" value="F:monooxygenase activity"/>
    <property type="evidence" value="ECO:0007669"/>
    <property type="project" value="UniProtKB-KW"/>
</dbReference>
<dbReference type="STRING" id="92696.A0A4R0RLK6"/>
<dbReference type="PRINTS" id="PR00463">
    <property type="entry name" value="EP450I"/>
</dbReference>
<evidence type="ECO:0008006" key="17">
    <source>
        <dbReference type="Google" id="ProtNLM"/>
    </source>
</evidence>
<comment type="subcellular location">
    <subcellularLocation>
        <location evidence="2">Membrane</location>
    </subcellularLocation>
</comment>
<feature type="binding site" description="axial binding residue" evidence="13">
    <location>
        <position position="198"/>
    </location>
    <ligand>
        <name>heme</name>
        <dbReference type="ChEBI" id="CHEBI:30413"/>
    </ligand>
    <ligandPart>
        <name>Fe</name>
        <dbReference type="ChEBI" id="CHEBI:18248"/>
    </ligandPart>
</feature>
<keyword evidence="8" id="KW-1133">Transmembrane helix</keyword>
<dbReference type="InterPro" id="IPR001128">
    <property type="entry name" value="Cyt_P450"/>
</dbReference>
<dbReference type="PROSITE" id="PS00086">
    <property type="entry name" value="CYTOCHROME_P450"/>
    <property type="match status" value="1"/>
</dbReference>
<dbReference type="Gene3D" id="1.10.630.10">
    <property type="entry name" value="Cytochrome P450"/>
    <property type="match status" value="1"/>
</dbReference>
<evidence type="ECO:0000256" key="12">
    <source>
        <dbReference type="ARBA" id="ARBA00023136"/>
    </source>
</evidence>
<comment type="pathway">
    <text evidence="3">Secondary metabolite biosynthesis.</text>
</comment>
<dbReference type="SUPFAM" id="SSF48264">
    <property type="entry name" value="Cytochrome P450"/>
    <property type="match status" value="1"/>
</dbReference>
<evidence type="ECO:0000256" key="1">
    <source>
        <dbReference type="ARBA" id="ARBA00001971"/>
    </source>
</evidence>
<accession>A0A4R0RLK6</accession>
<evidence type="ECO:0000256" key="4">
    <source>
        <dbReference type="ARBA" id="ARBA00010617"/>
    </source>
</evidence>
<dbReference type="InterPro" id="IPR050364">
    <property type="entry name" value="Cytochrome_P450_fung"/>
</dbReference>
<comment type="cofactor">
    <cofactor evidence="1 13">
        <name>heme</name>
        <dbReference type="ChEBI" id="CHEBI:30413"/>
    </cofactor>
</comment>
<comment type="caution">
    <text evidence="15">The sequence shown here is derived from an EMBL/GenBank/DDBJ whole genome shotgun (WGS) entry which is preliminary data.</text>
</comment>
<dbReference type="GO" id="GO:0016020">
    <property type="term" value="C:membrane"/>
    <property type="evidence" value="ECO:0007669"/>
    <property type="project" value="UniProtKB-SubCell"/>
</dbReference>
<evidence type="ECO:0000256" key="13">
    <source>
        <dbReference type="PIRSR" id="PIRSR602401-1"/>
    </source>
</evidence>
<dbReference type="GO" id="GO:0020037">
    <property type="term" value="F:heme binding"/>
    <property type="evidence" value="ECO:0007669"/>
    <property type="project" value="InterPro"/>
</dbReference>
<keyword evidence="16" id="KW-1185">Reference proteome</keyword>
<keyword evidence="9 14" id="KW-0560">Oxidoreductase</keyword>
<dbReference type="Proteomes" id="UP000292702">
    <property type="component" value="Unassembled WGS sequence"/>
</dbReference>
<keyword evidence="10 13" id="KW-0408">Iron</keyword>
<dbReference type="OrthoDB" id="3934656at2759"/>
<organism evidence="15 16">
    <name type="scientific">Steccherinum ochraceum</name>
    <dbReference type="NCBI Taxonomy" id="92696"/>
    <lineage>
        <taxon>Eukaryota</taxon>
        <taxon>Fungi</taxon>
        <taxon>Dikarya</taxon>
        <taxon>Basidiomycota</taxon>
        <taxon>Agaricomycotina</taxon>
        <taxon>Agaricomycetes</taxon>
        <taxon>Polyporales</taxon>
        <taxon>Steccherinaceae</taxon>
        <taxon>Steccherinum</taxon>
    </lineage>
</organism>
<evidence type="ECO:0000256" key="3">
    <source>
        <dbReference type="ARBA" id="ARBA00005179"/>
    </source>
</evidence>
<evidence type="ECO:0000256" key="10">
    <source>
        <dbReference type="ARBA" id="ARBA00023004"/>
    </source>
</evidence>
<dbReference type="PRINTS" id="PR00385">
    <property type="entry name" value="P450"/>
</dbReference>
<dbReference type="AlphaFoldDB" id="A0A4R0RLK6"/>
<evidence type="ECO:0000256" key="8">
    <source>
        <dbReference type="ARBA" id="ARBA00022989"/>
    </source>
</evidence>
<evidence type="ECO:0000256" key="9">
    <source>
        <dbReference type="ARBA" id="ARBA00023002"/>
    </source>
</evidence>
<dbReference type="PANTHER" id="PTHR46300:SF2">
    <property type="entry name" value="CYTOCHROME P450 MONOOXYGENASE ALNH-RELATED"/>
    <property type="match status" value="1"/>
</dbReference>
<evidence type="ECO:0000256" key="7">
    <source>
        <dbReference type="ARBA" id="ARBA00022723"/>
    </source>
</evidence>
<dbReference type="Pfam" id="PF00067">
    <property type="entry name" value="p450"/>
    <property type="match status" value="1"/>
</dbReference>
<name>A0A4R0RLK6_9APHY</name>
<dbReference type="GO" id="GO:0005506">
    <property type="term" value="F:iron ion binding"/>
    <property type="evidence" value="ECO:0007669"/>
    <property type="project" value="InterPro"/>
</dbReference>
<gene>
    <name evidence="15" type="ORF">EIP91_010732</name>
</gene>
<protein>
    <recommendedName>
        <fullName evidence="17">Cytochrome P450</fullName>
    </recommendedName>
</protein>
<evidence type="ECO:0000256" key="2">
    <source>
        <dbReference type="ARBA" id="ARBA00004370"/>
    </source>
</evidence>
<reference evidence="15 16" key="1">
    <citation type="submission" date="2018-11" db="EMBL/GenBank/DDBJ databases">
        <title>Genome assembly of Steccherinum ochraceum LE-BIN_3174, the white-rot fungus of the Steccherinaceae family (The Residual Polyporoid clade, Polyporales, Basidiomycota).</title>
        <authorList>
            <person name="Fedorova T.V."/>
            <person name="Glazunova O.A."/>
            <person name="Landesman E.O."/>
            <person name="Moiseenko K.V."/>
            <person name="Psurtseva N.V."/>
            <person name="Savinova O.S."/>
            <person name="Shakhova N.V."/>
            <person name="Tyazhelova T.V."/>
            <person name="Vasina D.V."/>
        </authorList>
    </citation>
    <scope>NUCLEOTIDE SEQUENCE [LARGE SCALE GENOMIC DNA]</scope>
    <source>
        <strain evidence="15 16">LE-BIN_3174</strain>
    </source>
</reference>
<proteinExistence type="inferred from homology"/>
<evidence type="ECO:0000313" key="16">
    <source>
        <dbReference type="Proteomes" id="UP000292702"/>
    </source>
</evidence>